<comment type="caution">
    <text evidence="1">The sequence shown here is derived from an EMBL/GenBank/DDBJ whole genome shotgun (WGS) entry which is preliminary data.</text>
</comment>
<sequence length="65" mass="7298">MDFYRSYAGKNAHYGNGDVLCSGCQLFFHDTYSRPDGSGYKYMYLSRCGHRVSCVGKQGMVAPPF</sequence>
<accession>A0ABN9ARJ2</accession>
<evidence type="ECO:0000313" key="1">
    <source>
        <dbReference type="EMBL" id="CAI9537795.1"/>
    </source>
</evidence>
<gene>
    <name evidence="1" type="ORF">SPARVUS_LOCUS1282578</name>
</gene>
<reference evidence="1" key="1">
    <citation type="submission" date="2023-05" db="EMBL/GenBank/DDBJ databases">
        <authorList>
            <person name="Stuckert A."/>
        </authorList>
    </citation>
    <scope>NUCLEOTIDE SEQUENCE</scope>
</reference>
<organism evidence="1 2">
    <name type="scientific">Staurois parvus</name>
    <dbReference type="NCBI Taxonomy" id="386267"/>
    <lineage>
        <taxon>Eukaryota</taxon>
        <taxon>Metazoa</taxon>
        <taxon>Chordata</taxon>
        <taxon>Craniata</taxon>
        <taxon>Vertebrata</taxon>
        <taxon>Euteleostomi</taxon>
        <taxon>Amphibia</taxon>
        <taxon>Batrachia</taxon>
        <taxon>Anura</taxon>
        <taxon>Neobatrachia</taxon>
        <taxon>Ranoidea</taxon>
        <taxon>Ranidae</taxon>
        <taxon>Staurois</taxon>
    </lineage>
</organism>
<name>A0ABN9ARJ2_9NEOB</name>
<proteinExistence type="predicted"/>
<dbReference type="Proteomes" id="UP001162483">
    <property type="component" value="Unassembled WGS sequence"/>
</dbReference>
<protein>
    <submittedName>
        <fullName evidence="1">Uncharacterized protein</fullName>
    </submittedName>
</protein>
<dbReference type="EMBL" id="CATNWA010000693">
    <property type="protein sequence ID" value="CAI9537795.1"/>
    <property type="molecule type" value="Genomic_DNA"/>
</dbReference>
<evidence type="ECO:0000313" key="2">
    <source>
        <dbReference type="Proteomes" id="UP001162483"/>
    </source>
</evidence>
<keyword evidence="2" id="KW-1185">Reference proteome</keyword>
<dbReference type="Gene3D" id="3.90.228.10">
    <property type="match status" value="1"/>
</dbReference>